<proteinExistence type="predicted"/>
<dbReference type="Gene3D" id="3.30.1360.40">
    <property type="match status" value="1"/>
</dbReference>
<keyword evidence="3" id="KW-1185">Reference proteome</keyword>
<dbReference type="Proteomes" id="UP001175228">
    <property type="component" value="Unassembled WGS sequence"/>
</dbReference>
<comment type="caution">
    <text evidence="2">The sequence shown here is derived from an EMBL/GenBank/DDBJ whole genome shotgun (WGS) entry which is preliminary data.</text>
</comment>
<dbReference type="InterPro" id="IPR023584">
    <property type="entry name" value="Ribosome_recyc_fac_dom"/>
</dbReference>
<dbReference type="SUPFAM" id="SSF55194">
    <property type="entry name" value="Ribosome recycling factor, RRF"/>
    <property type="match status" value="1"/>
</dbReference>
<gene>
    <name evidence="2" type="ORF">EDD18DRAFT_1336402</name>
</gene>
<evidence type="ECO:0000313" key="3">
    <source>
        <dbReference type="Proteomes" id="UP001175228"/>
    </source>
</evidence>
<reference evidence="2" key="1">
    <citation type="submission" date="2023-06" db="EMBL/GenBank/DDBJ databases">
        <authorList>
            <consortium name="Lawrence Berkeley National Laboratory"/>
            <person name="Ahrendt S."/>
            <person name="Sahu N."/>
            <person name="Indic B."/>
            <person name="Wong-Bajracharya J."/>
            <person name="Merenyi Z."/>
            <person name="Ke H.-M."/>
            <person name="Monk M."/>
            <person name="Kocsube S."/>
            <person name="Drula E."/>
            <person name="Lipzen A."/>
            <person name="Balint B."/>
            <person name="Henrissat B."/>
            <person name="Andreopoulos B."/>
            <person name="Martin F.M."/>
            <person name="Harder C.B."/>
            <person name="Rigling D."/>
            <person name="Ford K.L."/>
            <person name="Foster G.D."/>
            <person name="Pangilinan J."/>
            <person name="Papanicolaou A."/>
            <person name="Barry K."/>
            <person name="LaButti K."/>
            <person name="Viragh M."/>
            <person name="Koriabine M."/>
            <person name="Yan M."/>
            <person name="Riley R."/>
            <person name="Champramary S."/>
            <person name="Plett K.L."/>
            <person name="Tsai I.J."/>
            <person name="Slot J."/>
            <person name="Sipos G."/>
            <person name="Plett J."/>
            <person name="Nagy L.G."/>
            <person name="Grigoriev I.V."/>
        </authorList>
    </citation>
    <scope>NUCLEOTIDE SEQUENCE</scope>
    <source>
        <strain evidence="2">HWK02</strain>
    </source>
</reference>
<dbReference type="EMBL" id="JAUEPU010000061">
    <property type="protein sequence ID" value="KAK0483042.1"/>
    <property type="molecule type" value="Genomic_DNA"/>
</dbReference>
<feature type="domain" description="Ribosome recycling factor" evidence="1">
    <location>
        <begin position="12"/>
        <end position="92"/>
    </location>
</feature>
<dbReference type="Pfam" id="PF01765">
    <property type="entry name" value="RRF"/>
    <property type="match status" value="1"/>
</dbReference>
<dbReference type="AlphaFoldDB" id="A0AA39UBE1"/>
<evidence type="ECO:0000259" key="1">
    <source>
        <dbReference type="Pfam" id="PF01765"/>
    </source>
</evidence>
<sequence>MRGDCIDAAARASGRVMPGLLANLCVGNQKLEQGATVGVRDEIMLVVIVFEEDNLKHVEAAIYDAKIPSITLQRQDTQTLRSLVPKPTLDAKYSKICWTVWLKKIVLPTRVNRVTSEL</sequence>
<evidence type="ECO:0000313" key="2">
    <source>
        <dbReference type="EMBL" id="KAK0483042.1"/>
    </source>
</evidence>
<organism evidence="2 3">
    <name type="scientific">Armillaria luteobubalina</name>
    <dbReference type="NCBI Taxonomy" id="153913"/>
    <lineage>
        <taxon>Eukaryota</taxon>
        <taxon>Fungi</taxon>
        <taxon>Dikarya</taxon>
        <taxon>Basidiomycota</taxon>
        <taxon>Agaricomycotina</taxon>
        <taxon>Agaricomycetes</taxon>
        <taxon>Agaricomycetidae</taxon>
        <taxon>Agaricales</taxon>
        <taxon>Marasmiineae</taxon>
        <taxon>Physalacriaceae</taxon>
        <taxon>Armillaria</taxon>
    </lineage>
</organism>
<protein>
    <recommendedName>
        <fullName evidence="1">Ribosome recycling factor domain-containing protein</fullName>
    </recommendedName>
</protein>
<dbReference type="InterPro" id="IPR036191">
    <property type="entry name" value="RRF_sf"/>
</dbReference>
<accession>A0AA39UBE1</accession>
<name>A0AA39UBE1_9AGAR</name>